<proteinExistence type="predicted"/>
<organism evidence="1 2">
    <name type="scientific">Lupinus luteus</name>
    <name type="common">European yellow lupine</name>
    <dbReference type="NCBI Taxonomy" id="3873"/>
    <lineage>
        <taxon>Eukaryota</taxon>
        <taxon>Viridiplantae</taxon>
        <taxon>Streptophyta</taxon>
        <taxon>Embryophyta</taxon>
        <taxon>Tracheophyta</taxon>
        <taxon>Spermatophyta</taxon>
        <taxon>Magnoliopsida</taxon>
        <taxon>eudicotyledons</taxon>
        <taxon>Gunneridae</taxon>
        <taxon>Pentapetalae</taxon>
        <taxon>rosids</taxon>
        <taxon>fabids</taxon>
        <taxon>Fabales</taxon>
        <taxon>Fabaceae</taxon>
        <taxon>Papilionoideae</taxon>
        <taxon>50 kb inversion clade</taxon>
        <taxon>genistoids sensu lato</taxon>
        <taxon>core genistoids</taxon>
        <taxon>Genisteae</taxon>
        <taxon>Lupinus</taxon>
    </lineage>
</organism>
<evidence type="ECO:0000313" key="2">
    <source>
        <dbReference type="Proteomes" id="UP001497480"/>
    </source>
</evidence>
<name>A0AAV1X299_LUPLU</name>
<evidence type="ECO:0008006" key="3">
    <source>
        <dbReference type="Google" id="ProtNLM"/>
    </source>
</evidence>
<dbReference type="EMBL" id="CAXHTB010000011">
    <property type="protein sequence ID" value="CAL0315517.1"/>
    <property type="molecule type" value="Genomic_DNA"/>
</dbReference>
<dbReference type="AlphaFoldDB" id="A0AAV1X299"/>
<dbReference type="Proteomes" id="UP001497480">
    <property type="component" value="Unassembled WGS sequence"/>
</dbReference>
<evidence type="ECO:0000313" key="1">
    <source>
        <dbReference type="EMBL" id="CAL0315517.1"/>
    </source>
</evidence>
<protein>
    <recommendedName>
        <fullName evidence="3">Hexosyltransferase</fullName>
    </recommendedName>
</protein>
<accession>A0AAV1X299</accession>
<comment type="caution">
    <text evidence="1">The sequence shown here is derived from an EMBL/GenBank/DDBJ whole genome shotgun (WGS) entry which is preliminary data.</text>
</comment>
<sequence length="95" mass="10532">MLERELAASRNLREPGILNHSGSTSSFGLSPVDPYRKKVFIVIGINTAFSSRMRRDSVRATWMPQGALAATLTRHRSEPRVYIGCMKSGPVLSQN</sequence>
<reference evidence="1 2" key="1">
    <citation type="submission" date="2024-03" db="EMBL/GenBank/DDBJ databases">
        <authorList>
            <person name="Martinez-Hernandez J."/>
        </authorList>
    </citation>
    <scope>NUCLEOTIDE SEQUENCE [LARGE SCALE GENOMIC DNA]</scope>
</reference>
<gene>
    <name evidence="1" type="ORF">LLUT_LOCUS16577</name>
</gene>
<keyword evidence="2" id="KW-1185">Reference proteome</keyword>